<dbReference type="Gene3D" id="3.40.50.2020">
    <property type="match status" value="1"/>
</dbReference>
<gene>
    <name evidence="3" type="ORF">FXN65_02265</name>
</gene>
<sequence length="242" mass="26990">MFALLARLRPDWFRHTPTCLLCRAPGGSLPICSGCETELPWLAGHCSVCALPLPTHGLPCGECLKRPPPFTRVEAVWRYGFPVDSLITRFKHQGNWPHGRLLGALLARHLEHAFNEGFPRPAALLPVPLAPPRLRKRGFNQAQMLARWLSKELDIAQRDDWLQRVEDGPPQQGLDAAARRRNLRHAFALAPRAEAKGLHVALVDDVLTTGTTAHFLARLLKRAGATRVDVYCLARTPRPGDR</sequence>
<dbReference type="InterPro" id="IPR051910">
    <property type="entry name" value="ComF/GntX_DNA_util-trans"/>
</dbReference>
<organism evidence="3 4">
    <name type="scientific">Metapseudomonas lalkuanensis</name>
    <dbReference type="NCBI Taxonomy" id="2604832"/>
    <lineage>
        <taxon>Bacteria</taxon>
        <taxon>Pseudomonadati</taxon>
        <taxon>Pseudomonadota</taxon>
        <taxon>Gammaproteobacteria</taxon>
        <taxon>Pseudomonadales</taxon>
        <taxon>Pseudomonadaceae</taxon>
        <taxon>Metapseudomonas</taxon>
    </lineage>
</organism>
<dbReference type="PANTHER" id="PTHR47505">
    <property type="entry name" value="DNA UTILIZATION PROTEIN YHGH"/>
    <property type="match status" value="1"/>
</dbReference>
<dbReference type="SUPFAM" id="SSF53271">
    <property type="entry name" value="PRTase-like"/>
    <property type="match status" value="1"/>
</dbReference>
<dbReference type="InterPro" id="IPR029057">
    <property type="entry name" value="PRTase-like"/>
</dbReference>
<dbReference type="InterPro" id="IPR000836">
    <property type="entry name" value="PRTase_dom"/>
</dbReference>
<dbReference type="Pfam" id="PF00156">
    <property type="entry name" value="Pribosyltran"/>
    <property type="match status" value="1"/>
</dbReference>
<protein>
    <submittedName>
        <fullName evidence="3">ComF family protein</fullName>
    </submittedName>
</protein>
<evidence type="ECO:0000313" key="3">
    <source>
        <dbReference type="EMBL" id="QEY60929.1"/>
    </source>
</evidence>
<keyword evidence="4" id="KW-1185">Reference proteome</keyword>
<evidence type="ECO:0000256" key="1">
    <source>
        <dbReference type="ARBA" id="ARBA00008007"/>
    </source>
</evidence>
<dbReference type="CDD" id="cd06223">
    <property type="entry name" value="PRTases_typeI"/>
    <property type="match status" value="1"/>
</dbReference>
<dbReference type="PANTHER" id="PTHR47505:SF1">
    <property type="entry name" value="DNA UTILIZATION PROTEIN YHGH"/>
    <property type="match status" value="1"/>
</dbReference>
<evidence type="ECO:0000259" key="2">
    <source>
        <dbReference type="Pfam" id="PF00156"/>
    </source>
</evidence>
<comment type="similarity">
    <text evidence="1">Belongs to the ComF/GntX family.</text>
</comment>
<dbReference type="AlphaFoldDB" id="A0A5J6QK62"/>
<proteinExistence type="inferred from homology"/>
<dbReference type="RefSeq" id="WP_151131470.1">
    <property type="nucleotide sequence ID" value="NZ_CP043311.1"/>
</dbReference>
<evidence type="ECO:0000313" key="4">
    <source>
        <dbReference type="Proteomes" id="UP000327179"/>
    </source>
</evidence>
<reference evidence="3 4" key="1">
    <citation type="submission" date="2019-08" db="EMBL/GenBank/DDBJ databases">
        <title>Whole-genome Sequencing of e-waste polymer degrading bacterium Pseudomonas sp. strain PE08.</title>
        <authorList>
            <person name="Kirdat K."/>
            <person name="Debbarma P."/>
            <person name="Narawade N."/>
            <person name="Suyal D."/>
            <person name="Thorat V."/>
            <person name="Shouche Y."/>
            <person name="Goel R."/>
            <person name="Yadav A."/>
        </authorList>
    </citation>
    <scope>NUCLEOTIDE SEQUENCE [LARGE SCALE GENOMIC DNA]</scope>
    <source>
        <strain evidence="3 4">PE08</strain>
    </source>
</reference>
<accession>A0A5J6QK62</accession>
<name>A0A5J6QK62_9GAMM</name>
<dbReference type="Proteomes" id="UP000327179">
    <property type="component" value="Chromosome"/>
</dbReference>
<dbReference type="KEGG" id="plal:FXN65_02265"/>
<dbReference type="EMBL" id="CP043311">
    <property type="protein sequence ID" value="QEY60929.1"/>
    <property type="molecule type" value="Genomic_DNA"/>
</dbReference>
<feature type="domain" description="Phosphoribosyltransferase" evidence="2">
    <location>
        <begin position="177"/>
        <end position="237"/>
    </location>
</feature>